<accession>A0A0P1A8Z0</accession>
<dbReference type="EMBL" id="CCYD01000252">
    <property type="protein sequence ID" value="CEG36960.1"/>
    <property type="molecule type" value="Genomic_DNA"/>
</dbReference>
<dbReference type="Proteomes" id="UP000054928">
    <property type="component" value="Unassembled WGS sequence"/>
</dbReference>
<dbReference type="AlphaFoldDB" id="A0A0P1A8Z0"/>
<organism evidence="1 2">
    <name type="scientific">Plasmopara halstedii</name>
    <name type="common">Downy mildew of sunflower</name>
    <dbReference type="NCBI Taxonomy" id="4781"/>
    <lineage>
        <taxon>Eukaryota</taxon>
        <taxon>Sar</taxon>
        <taxon>Stramenopiles</taxon>
        <taxon>Oomycota</taxon>
        <taxon>Peronosporomycetes</taxon>
        <taxon>Peronosporales</taxon>
        <taxon>Peronosporaceae</taxon>
        <taxon>Plasmopara</taxon>
    </lineage>
</organism>
<dbReference type="GeneID" id="36399264"/>
<reference evidence="2" key="1">
    <citation type="submission" date="2014-09" db="EMBL/GenBank/DDBJ databases">
        <authorList>
            <person name="Sharma Rahul"/>
            <person name="Thines Marco"/>
        </authorList>
    </citation>
    <scope>NUCLEOTIDE SEQUENCE [LARGE SCALE GENOMIC DNA]</scope>
</reference>
<evidence type="ECO:0000313" key="2">
    <source>
        <dbReference type="Proteomes" id="UP000054928"/>
    </source>
</evidence>
<dbReference type="RefSeq" id="XP_024573329.1">
    <property type="nucleotide sequence ID" value="XM_024722231.1"/>
</dbReference>
<evidence type="ECO:0000313" key="1">
    <source>
        <dbReference type="EMBL" id="CEG36960.1"/>
    </source>
</evidence>
<proteinExistence type="predicted"/>
<sequence>MSTAFQSLKPLEERVLPAAVEENVVSSVRLASDVKALRIPKDFSLPSLKIPKPSDYLRLASDKETAALELFKDAKIADVKADLFNSPEIKWWSTNFEKAFDMNKLIDSIATTAVVDGNIACDDYFIDALIALLVTFKLDKRTQKFAKRLEESLLKFSAKFYAVNSLNAIGERLELKLVDVWLNSSSKRLAYPLLKSWYDSHPDVEKPTRDFILYSALKNQGLNDLGIGRMAIDELNDPSTKEIASNMIFMCLMSKLTTPVPHKTDLDMHSMAKNNVEGLLEYAETINLDIDVFVLPTLRRFLSDEDILSKCDSFSLMSLLIQQKLNAPLQ</sequence>
<protein>
    <submittedName>
        <fullName evidence="1">Uncharacterized protein</fullName>
    </submittedName>
</protein>
<name>A0A0P1A8Z0_PLAHL</name>
<keyword evidence="2" id="KW-1185">Reference proteome</keyword>